<dbReference type="CDD" id="cd06848">
    <property type="entry name" value="GCS_H"/>
    <property type="match status" value="1"/>
</dbReference>
<keyword evidence="12" id="KW-0496">Mitochondrion</keyword>
<dbReference type="InterPro" id="IPR000089">
    <property type="entry name" value="Biotin_lipoyl"/>
</dbReference>
<dbReference type="NCBIfam" id="TIGR00527">
    <property type="entry name" value="gcvH"/>
    <property type="match status" value="1"/>
</dbReference>
<comment type="subcellular location">
    <subcellularLocation>
        <location evidence="12">Mitochondrion</location>
    </subcellularLocation>
</comment>
<dbReference type="PANTHER" id="PTHR11773">
    <property type="entry name" value="GLYCINE DEHYDROGENASE, DECARBOXYLATING"/>
    <property type="match status" value="1"/>
</dbReference>
<evidence type="ECO:0000256" key="8">
    <source>
        <dbReference type="ARBA" id="ARBA00023002"/>
    </source>
</evidence>
<evidence type="ECO:0000256" key="12">
    <source>
        <dbReference type="RuleBase" id="RU364056"/>
    </source>
</evidence>
<dbReference type="FunFam" id="3.90.1150.10:FF:000007">
    <property type="entry name" value="Glycine dehydrogenase (decarboxylating), mitochondrial"/>
    <property type="match status" value="1"/>
</dbReference>
<evidence type="ECO:0000313" key="14">
    <source>
        <dbReference type="EMBL" id="CDW60611.1"/>
    </source>
</evidence>
<evidence type="ECO:0000313" key="15">
    <source>
        <dbReference type="Proteomes" id="UP000030665"/>
    </source>
</evidence>
<dbReference type="FunFam" id="3.40.640.10:FF:000007">
    <property type="entry name" value="glycine dehydrogenase (Decarboxylating), mitochondrial"/>
    <property type="match status" value="1"/>
</dbReference>
<dbReference type="Pfam" id="PF01597">
    <property type="entry name" value="GCV_H"/>
    <property type="match status" value="1"/>
</dbReference>
<reference evidence="14" key="1">
    <citation type="submission" date="2014-01" db="EMBL/GenBank/DDBJ databases">
        <authorList>
            <person name="Aslett M."/>
        </authorList>
    </citation>
    <scope>NUCLEOTIDE SEQUENCE</scope>
</reference>
<proteinExistence type="inferred from homology"/>
<dbReference type="InterPro" id="IPR015422">
    <property type="entry name" value="PyrdxlP-dep_Trfase_small"/>
</dbReference>
<comment type="subunit">
    <text evidence="12">The glycine cleavage system is composed of four proteins: P, T, L and H.</text>
</comment>
<dbReference type="PROSITE" id="PS00189">
    <property type="entry name" value="LIPOYL"/>
    <property type="match status" value="1"/>
</dbReference>
<sequence>MSNVPAELKYSKEHEWLRKEADGTYTVGITEHAQELLGDMVFVDLPEVGATVSAGDDCAVAESVKAASDIYAPVSGEIVAVNDALSDSPELVNSEPYAGERFTIHCTFQEPSLMTQTLSQLENSGAFIERHIGPDAAQQQEMLNAVGAQSLNALTGQIVPKDIQLATPPQVGAPATEYAALAELKAIASRNKRFTSYIGMGYTAVQLPPVILRNMLENPGWYTAYTPYQPEVSQGRLEALLNFQQVTLDLTGLDMASASLLDEATAAAEAMAMAKRVSKLKNANRFFVASDVHPQTLDVVRTRAETFGFEVIVDDAQKVLDHQDVFGVLLQQVGTTGEIHDYTALISELKSRKIVVSVAADIMALVLLTAPGKQGADIVFGSAQRFGVPMGYGGPHAAFFAAKDEYKRSMPGRIIGVSKDAAGNTALRMAMQTREQHIRREKANSNICTSQVLLANIASLYAVYHGPVGLKRIANRIHRLTDILAAGLQQKGLKLRHAHYFDTLCVEVADKAGVLTRAEAAEINLRSDILNAVGITLDETTTRENVMQLFNVLLGDNHGLDIDTLDKDVAHDSRSIQPAMLRDDEILTHPVFNRYHSETEMMRYMHSLERKDLALNQAMIPLGSCTMKLNAAAEMIPITWPEFAELHPFCPPEQAEGYQQMIAQLADWLVKLTGYDAVCMQPNSGAQGEYAGLLAIRHYHESRNEGHRDICLIPASAHGTNPASAHMAGMQVVVVACDKNGNIDLTDLRAKAEQAGDNLSCIMVTYPSTHGVYEETIREVCEVVHQFGGQVYLDGANMNAQVGITSPGFIGADVSHLNLHKTFCIPHGGGGPGMGPIGVKAHLAPFVPGHSVVQIEGMLTRQGAVSAAPFGSASILPISWMYIRMMGAEGLKKASQVAILNANYIASRLQDAFPVLYTGRDGRVAHECILDIRPLKEETGISELDIAKRLIDYGFHAPTMSFPVAGTLMVEPTESESKVELDRFIDAMLAIRAEIDQVKAGVWPLEDNPLVNAPHIQSELVAEWAHPYSREVAVFPAGVADKYWPTVKRLDDVYGDRNLFCSCVPISEYQ</sequence>
<dbReference type="Gene3D" id="2.40.50.100">
    <property type="match status" value="1"/>
</dbReference>
<dbReference type="InterPro" id="IPR017453">
    <property type="entry name" value="GCV_H_sub"/>
</dbReference>
<dbReference type="GO" id="GO:0004375">
    <property type="term" value="F:glycine dehydrogenase (decarboxylating) activity"/>
    <property type="evidence" value="ECO:0007669"/>
    <property type="project" value="UniProtKB-UniRule"/>
</dbReference>
<comment type="similarity">
    <text evidence="3">Belongs to the GcvH family.</text>
</comment>
<dbReference type="FunFam" id="3.40.640.10:FF:000005">
    <property type="entry name" value="Glycine dehydrogenase (decarboxylating), mitochondrial"/>
    <property type="match status" value="1"/>
</dbReference>
<dbReference type="InterPro" id="IPR049315">
    <property type="entry name" value="GDC-P_N"/>
</dbReference>
<dbReference type="InterPro" id="IPR011053">
    <property type="entry name" value="Single_hybrid_motif"/>
</dbReference>
<comment type="function">
    <text evidence="12">The glycine cleavage system catalyzes the degradation of glycine.</text>
</comment>
<dbReference type="GO" id="GO:0030170">
    <property type="term" value="F:pyridoxal phosphate binding"/>
    <property type="evidence" value="ECO:0007669"/>
    <property type="project" value="TreeGrafter"/>
</dbReference>
<dbReference type="HAMAP" id="MF_00711">
    <property type="entry name" value="GcvP"/>
    <property type="match status" value="1"/>
</dbReference>
<dbReference type="SUPFAM" id="SSF53383">
    <property type="entry name" value="PLP-dependent transferases"/>
    <property type="match status" value="2"/>
</dbReference>
<dbReference type="Proteomes" id="UP000030665">
    <property type="component" value="Unassembled WGS sequence"/>
</dbReference>
<evidence type="ECO:0000256" key="1">
    <source>
        <dbReference type="ARBA" id="ARBA00001933"/>
    </source>
</evidence>
<dbReference type="GO" id="GO:0019464">
    <property type="term" value="P:glycine decarboxylation via glycine cleavage system"/>
    <property type="evidence" value="ECO:0007669"/>
    <property type="project" value="InterPro"/>
</dbReference>
<dbReference type="NCBIfam" id="TIGR00461">
    <property type="entry name" value="gcvP"/>
    <property type="match status" value="1"/>
</dbReference>
<dbReference type="InterPro" id="IPR003437">
    <property type="entry name" value="GcvP"/>
</dbReference>
<feature type="domain" description="Lipoyl-binding" evidence="13">
    <location>
        <begin position="24"/>
        <end position="105"/>
    </location>
</feature>
<comment type="cofactor">
    <cofactor evidence="2">
        <name>(R)-lipoate</name>
        <dbReference type="ChEBI" id="CHEBI:83088"/>
    </cofactor>
</comment>
<comment type="cofactor">
    <cofactor evidence="1 10 12">
        <name>pyridoxal 5'-phosphate</name>
        <dbReference type="ChEBI" id="CHEBI:597326"/>
    </cofactor>
</comment>
<dbReference type="InterPro" id="IPR003016">
    <property type="entry name" value="2-oxoA_DH_lipoyl-BS"/>
</dbReference>
<dbReference type="OrthoDB" id="6537869at2759"/>
<dbReference type="InterPro" id="IPR002930">
    <property type="entry name" value="GCV_H"/>
</dbReference>
<dbReference type="InterPro" id="IPR015421">
    <property type="entry name" value="PyrdxlP-dep_Trfase_major"/>
</dbReference>
<gene>
    <name evidence="14" type="ORF">TTRE_0000900101</name>
</gene>
<dbReference type="NCBIfam" id="NF002270">
    <property type="entry name" value="PRK01202.1"/>
    <property type="match status" value="1"/>
</dbReference>
<accession>A0A077ZJN9</accession>
<dbReference type="EMBL" id="HG807240">
    <property type="protein sequence ID" value="CDW60611.1"/>
    <property type="molecule type" value="Genomic_DNA"/>
</dbReference>
<name>A0A077ZJN9_TRITR</name>
<dbReference type="Gene3D" id="3.90.1150.10">
    <property type="entry name" value="Aspartate Aminotransferase, domain 1"/>
    <property type="match status" value="1"/>
</dbReference>
<dbReference type="InterPro" id="IPR020581">
    <property type="entry name" value="GDC_P"/>
</dbReference>
<dbReference type="CDD" id="cd00613">
    <property type="entry name" value="GDC-P"/>
    <property type="match status" value="2"/>
</dbReference>
<feature type="modified residue" description="N6-lipoyllysine" evidence="11">
    <location>
        <position position="65"/>
    </location>
</feature>
<dbReference type="GO" id="GO:0005829">
    <property type="term" value="C:cytosol"/>
    <property type="evidence" value="ECO:0007669"/>
    <property type="project" value="TreeGrafter"/>
</dbReference>
<evidence type="ECO:0000259" key="13">
    <source>
        <dbReference type="PROSITE" id="PS50968"/>
    </source>
</evidence>
<keyword evidence="15" id="KW-1185">Reference proteome</keyword>
<keyword evidence="5 11" id="KW-0450">Lipoyl</keyword>
<dbReference type="GO" id="GO:0016594">
    <property type="term" value="F:glycine binding"/>
    <property type="evidence" value="ECO:0007669"/>
    <property type="project" value="TreeGrafter"/>
</dbReference>
<evidence type="ECO:0000256" key="7">
    <source>
        <dbReference type="ARBA" id="ARBA00022946"/>
    </source>
</evidence>
<keyword evidence="8 12" id="KW-0560">Oxidoreductase</keyword>
<evidence type="ECO:0000256" key="3">
    <source>
        <dbReference type="ARBA" id="ARBA00009249"/>
    </source>
</evidence>
<protein>
    <recommendedName>
        <fullName evidence="12">Glycine cleavage system P protein</fullName>
        <ecNumber evidence="12">1.4.4.2</ecNumber>
    </recommendedName>
</protein>
<dbReference type="PROSITE" id="PS50968">
    <property type="entry name" value="BIOTINYL_LIPOYL"/>
    <property type="match status" value="1"/>
</dbReference>
<dbReference type="SUPFAM" id="SSF51230">
    <property type="entry name" value="Single hybrid motif"/>
    <property type="match status" value="1"/>
</dbReference>
<dbReference type="STRING" id="36087.A0A077ZJN9"/>
<evidence type="ECO:0000256" key="9">
    <source>
        <dbReference type="ARBA" id="ARBA00049026"/>
    </source>
</evidence>
<dbReference type="InterPro" id="IPR033753">
    <property type="entry name" value="GCV_H/Fam206"/>
</dbReference>
<comment type="similarity">
    <text evidence="4 12">Belongs to the GcvP family.</text>
</comment>
<dbReference type="NCBIfam" id="NF003346">
    <property type="entry name" value="PRK04366.1"/>
    <property type="match status" value="1"/>
</dbReference>
<evidence type="ECO:0000256" key="6">
    <source>
        <dbReference type="ARBA" id="ARBA00022898"/>
    </source>
</evidence>
<evidence type="ECO:0000256" key="10">
    <source>
        <dbReference type="PIRSR" id="PIRSR603437-50"/>
    </source>
</evidence>
<dbReference type="AlphaFoldDB" id="A0A077ZJN9"/>
<keyword evidence="6 10" id="KW-0663">Pyridoxal phosphate</keyword>
<keyword evidence="7 12" id="KW-0809">Transit peptide</keyword>
<evidence type="ECO:0000256" key="4">
    <source>
        <dbReference type="ARBA" id="ARBA00010756"/>
    </source>
</evidence>
<dbReference type="HAMAP" id="MF_00272">
    <property type="entry name" value="GcvH"/>
    <property type="match status" value="1"/>
</dbReference>
<dbReference type="Pfam" id="PF02347">
    <property type="entry name" value="GDC-P"/>
    <property type="match status" value="2"/>
</dbReference>
<dbReference type="PANTHER" id="PTHR11773:SF13">
    <property type="entry name" value="GLYCINE DEHYDROGENASE (DECARBOXYLATING)"/>
    <property type="match status" value="1"/>
</dbReference>
<organism evidence="14 15">
    <name type="scientific">Trichuris trichiura</name>
    <name type="common">Whipworm</name>
    <name type="synonym">Trichocephalus trichiurus</name>
    <dbReference type="NCBI Taxonomy" id="36087"/>
    <lineage>
        <taxon>Eukaryota</taxon>
        <taxon>Metazoa</taxon>
        <taxon>Ecdysozoa</taxon>
        <taxon>Nematoda</taxon>
        <taxon>Enoplea</taxon>
        <taxon>Dorylaimia</taxon>
        <taxon>Trichinellida</taxon>
        <taxon>Trichuridae</taxon>
        <taxon>Trichuris</taxon>
    </lineage>
</organism>
<dbReference type="GO" id="GO:0005960">
    <property type="term" value="C:glycine cleavage complex"/>
    <property type="evidence" value="ECO:0007669"/>
    <property type="project" value="InterPro"/>
</dbReference>
<comment type="catalytic activity">
    <reaction evidence="9 12">
        <text>N(6)-[(R)-lipoyl]-L-lysyl-[glycine-cleavage complex H protein] + glycine + H(+) = N(6)-[(R)-S(8)-aminomethyldihydrolipoyl]-L-lysyl-[glycine-cleavage complex H protein] + CO2</text>
        <dbReference type="Rhea" id="RHEA:24304"/>
        <dbReference type="Rhea" id="RHEA-COMP:10494"/>
        <dbReference type="Rhea" id="RHEA-COMP:10495"/>
        <dbReference type="ChEBI" id="CHEBI:15378"/>
        <dbReference type="ChEBI" id="CHEBI:16526"/>
        <dbReference type="ChEBI" id="CHEBI:57305"/>
        <dbReference type="ChEBI" id="CHEBI:83099"/>
        <dbReference type="ChEBI" id="CHEBI:83143"/>
        <dbReference type="EC" id="1.4.4.2"/>
    </reaction>
</comment>
<reference evidence="14" key="2">
    <citation type="submission" date="2014-03" db="EMBL/GenBank/DDBJ databases">
        <title>The whipworm genome and dual-species transcriptomics of an intimate host-pathogen interaction.</title>
        <authorList>
            <person name="Foth B.J."/>
            <person name="Tsai I.J."/>
            <person name="Reid A.J."/>
            <person name="Bancroft A.J."/>
            <person name="Nichol S."/>
            <person name="Tracey A."/>
            <person name="Holroyd N."/>
            <person name="Cotton J.A."/>
            <person name="Stanley E.J."/>
            <person name="Zarowiecki M."/>
            <person name="Liu J.Z."/>
            <person name="Huckvale T."/>
            <person name="Cooper P.J."/>
            <person name="Grencis R.K."/>
            <person name="Berriman M."/>
        </authorList>
    </citation>
    <scope>NUCLEOTIDE SEQUENCE [LARGE SCALE GENOMIC DNA]</scope>
</reference>
<feature type="modified residue" description="N6-(pyridoxal phosphate)lysine" evidence="10">
    <location>
        <position position="821"/>
    </location>
</feature>
<dbReference type="Gene3D" id="3.40.640.10">
    <property type="entry name" value="Type I PLP-dependent aspartate aminotransferase-like (Major domain)"/>
    <property type="match status" value="2"/>
</dbReference>
<evidence type="ECO:0000256" key="2">
    <source>
        <dbReference type="ARBA" id="ARBA00001938"/>
    </source>
</evidence>
<dbReference type="GO" id="GO:0005739">
    <property type="term" value="C:mitochondrion"/>
    <property type="evidence" value="ECO:0007669"/>
    <property type="project" value="UniProtKB-SubCell"/>
</dbReference>
<dbReference type="InterPro" id="IPR049316">
    <property type="entry name" value="GDC-P_C"/>
</dbReference>
<dbReference type="EC" id="1.4.4.2" evidence="12"/>
<evidence type="ECO:0000256" key="11">
    <source>
        <dbReference type="PIRSR" id="PIRSR617453-50"/>
    </source>
</evidence>
<evidence type="ECO:0000256" key="5">
    <source>
        <dbReference type="ARBA" id="ARBA00022823"/>
    </source>
</evidence>
<dbReference type="Pfam" id="PF21478">
    <property type="entry name" value="GcvP2_C"/>
    <property type="match status" value="1"/>
</dbReference>
<dbReference type="InterPro" id="IPR015424">
    <property type="entry name" value="PyrdxlP-dep_Trfase"/>
</dbReference>